<dbReference type="GO" id="GO:0015074">
    <property type="term" value="P:DNA integration"/>
    <property type="evidence" value="ECO:0007669"/>
    <property type="project" value="InterPro"/>
</dbReference>
<evidence type="ECO:0000259" key="3">
    <source>
        <dbReference type="PROSITE" id="PS50994"/>
    </source>
</evidence>
<dbReference type="InterPro" id="IPR036397">
    <property type="entry name" value="RNaseH_sf"/>
</dbReference>
<dbReference type="AlphaFoldDB" id="A0A2P4YKW4"/>
<reference evidence="4 5" key="1">
    <citation type="journal article" date="2017" name="Genome Biol. Evol.">
        <title>Phytophthora megakarya and P. palmivora, closely related causal agents of cacao black pod rot, underwent increases in genome sizes and gene numbers by different mechanisms.</title>
        <authorList>
            <person name="Ali S.S."/>
            <person name="Shao J."/>
            <person name="Lary D.J."/>
            <person name="Kronmiller B."/>
            <person name="Shen D."/>
            <person name="Strem M.D."/>
            <person name="Amoako-Attah I."/>
            <person name="Akrofi A.Y."/>
            <person name="Begoude B.A."/>
            <person name="Ten Hoopen G.M."/>
            <person name="Coulibaly K."/>
            <person name="Kebe B.I."/>
            <person name="Melnick R.L."/>
            <person name="Guiltinan M.J."/>
            <person name="Tyler B.M."/>
            <person name="Meinhardt L.W."/>
            <person name="Bailey B.A."/>
        </authorList>
    </citation>
    <scope>NUCLEOTIDE SEQUENCE [LARGE SCALE GENOMIC DNA]</scope>
    <source>
        <strain evidence="5">sbr112.9</strain>
    </source>
</reference>
<feature type="region of interest" description="Disordered" evidence="1">
    <location>
        <begin position="328"/>
        <end position="387"/>
    </location>
</feature>
<dbReference type="PROSITE" id="PS50013">
    <property type="entry name" value="CHROMO_2"/>
    <property type="match status" value="1"/>
</dbReference>
<name>A0A2P4YKW4_9STRA</name>
<dbReference type="OrthoDB" id="121899at2759"/>
<evidence type="ECO:0000256" key="1">
    <source>
        <dbReference type="SAM" id="MobiDB-lite"/>
    </source>
</evidence>
<organism evidence="4 5">
    <name type="scientific">Phytophthora palmivora</name>
    <dbReference type="NCBI Taxonomy" id="4796"/>
    <lineage>
        <taxon>Eukaryota</taxon>
        <taxon>Sar</taxon>
        <taxon>Stramenopiles</taxon>
        <taxon>Oomycota</taxon>
        <taxon>Peronosporomycetes</taxon>
        <taxon>Peronosporales</taxon>
        <taxon>Peronosporaceae</taxon>
        <taxon>Phytophthora</taxon>
    </lineage>
</organism>
<dbReference type="InterPro" id="IPR001584">
    <property type="entry name" value="Integrase_cat-core"/>
</dbReference>
<feature type="domain" description="Chromo" evidence="2">
    <location>
        <begin position="256"/>
        <end position="306"/>
    </location>
</feature>
<gene>
    <name evidence="4" type="ORF">PHPALM_4024</name>
</gene>
<dbReference type="Gene3D" id="3.30.420.10">
    <property type="entry name" value="Ribonuclease H-like superfamily/Ribonuclease H"/>
    <property type="match status" value="1"/>
</dbReference>
<dbReference type="PROSITE" id="PS50994">
    <property type="entry name" value="INTEGRASE"/>
    <property type="match status" value="1"/>
</dbReference>
<proteinExistence type="predicted"/>
<keyword evidence="5" id="KW-1185">Reference proteome</keyword>
<evidence type="ECO:0000259" key="2">
    <source>
        <dbReference type="PROSITE" id="PS50013"/>
    </source>
</evidence>
<dbReference type="InterPro" id="IPR000953">
    <property type="entry name" value="Chromo/chromo_shadow_dom"/>
</dbReference>
<dbReference type="EMBL" id="NCKW01002007">
    <property type="protein sequence ID" value="POM78442.1"/>
    <property type="molecule type" value="Genomic_DNA"/>
</dbReference>
<evidence type="ECO:0000313" key="4">
    <source>
        <dbReference type="EMBL" id="POM78442.1"/>
    </source>
</evidence>
<comment type="caution">
    <text evidence="4">The sequence shown here is derived from an EMBL/GenBank/DDBJ whole genome shotgun (WGS) entry which is preliminary data.</text>
</comment>
<accession>A0A2P4YKW4</accession>
<sequence length="387" mass="44436">MRPINTPDSTVTVEALLAWHSRFGVPPTWISDQGSHFKNEVVCEMSRRVRTQREFTPTFCPWINDLVERVNRDILQVVQTMILEYKIHYKDWVYLVPMVQSSFNHTMVPSLGNRAPAQLFIGLPCPTTLREFYVPEAQDLREVPASADIDMFLANLRSSIQDIHKQRLLNKKRERGENVVNFSEHDFVLRSIVDEKSGNKLLVTWVGPYRVVRADAHSFRIQHLITGAELLKFYAASNLNVTEEPLEHISSQGVILAVKKLKGHRWNSKINDYEVLAKWKGLESIEDSYEPPSSLARDIETLVKQYVATADQQLQEYWQQVTMGGEQQQQEHVASTPLLEKKTRSKKPNRSCQQQRQPAVNQDVPDHSPDNVQASNRGELAALCSRR</sequence>
<dbReference type="SUPFAM" id="SSF54160">
    <property type="entry name" value="Chromo domain-like"/>
    <property type="match status" value="1"/>
</dbReference>
<dbReference type="InterPro" id="IPR016197">
    <property type="entry name" value="Chromo-like_dom_sf"/>
</dbReference>
<dbReference type="SUPFAM" id="SSF53098">
    <property type="entry name" value="Ribonuclease H-like"/>
    <property type="match status" value="1"/>
</dbReference>
<dbReference type="CDD" id="cd00024">
    <property type="entry name" value="CD_CSD"/>
    <property type="match status" value="1"/>
</dbReference>
<dbReference type="Gene3D" id="2.40.50.40">
    <property type="match status" value="1"/>
</dbReference>
<dbReference type="InterPro" id="IPR012337">
    <property type="entry name" value="RNaseH-like_sf"/>
</dbReference>
<evidence type="ECO:0008006" key="6">
    <source>
        <dbReference type="Google" id="ProtNLM"/>
    </source>
</evidence>
<dbReference type="PANTHER" id="PTHR37984:SF5">
    <property type="entry name" value="PROTEIN NYNRIN-LIKE"/>
    <property type="match status" value="1"/>
</dbReference>
<dbReference type="InterPro" id="IPR050951">
    <property type="entry name" value="Retrovirus_Pol_polyprotein"/>
</dbReference>
<evidence type="ECO:0000313" key="5">
    <source>
        <dbReference type="Proteomes" id="UP000237271"/>
    </source>
</evidence>
<protein>
    <recommendedName>
        <fullName evidence="6">Integrase catalytic domain-containing protein</fullName>
    </recommendedName>
</protein>
<dbReference type="PANTHER" id="PTHR37984">
    <property type="entry name" value="PROTEIN CBG26694"/>
    <property type="match status" value="1"/>
</dbReference>
<feature type="compositionally biased region" description="Polar residues" evidence="1">
    <location>
        <begin position="350"/>
        <end position="360"/>
    </location>
</feature>
<feature type="domain" description="Integrase catalytic" evidence="3">
    <location>
        <begin position="1"/>
        <end position="124"/>
    </location>
</feature>
<dbReference type="Proteomes" id="UP000237271">
    <property type="component" value="Unassembled WGS sequence"/>
</dbReference>
<dbReference type="GO" id="GO:0003676">
    <property type="term" value="F:nucleic acid binding"/>
    <property type="evidence" value="ECO:0007669"/>
    <property type="project" value="InterPro"/>
</dbReference>